<organism evidence="2 3">
    <name type="scientific">Halogranum amylolyticum</name>
    <dbReference type="NCBI Taxonomy" id="660520"/>
    <lineage>
        <taxon>Archaea</taxon>
        <taxon>Methanobacteriati</taxon>
        <taxon>Methanobacteriota</taxon>
        <taxon>Stenosarchaea group</taxon>
        <taxon>Halobacteria</taxon>
        <taxon>Halobacteriales</taxon>
        <taxon>Haloferacaceae</taxon>
    </lineage>
</organism>
<dbReference type="NCBIfam" id="TIGR03482">
    <property type="entry name" value="DMSO_red_II_cha"/>
    <property type="match status" value="1"/>
</dbReference>
<dbReference type="OrthoDB" id="226594at2157"/>
<dbReference type="AlphaFoldDB" id="A0A1H8UQ08"/>
<keyword evidence="1" id="KW-0143">Chaperone</keyword>
<dbReference type="Proteomes" id="UP000199126">
    <property type="component" value="Unassembled WGS sequence"/>
</dbReference>
<evidence type="ECO:0000256" key="1">
    <source>
        <dbReference type="ARBA" id="ARBA00023186"/>
    </source>
</evidence>
<dbReference type="InterPro" id="IPR017843">
    <property type="entry name" value="DMSO_Rdtase_II_chaperone"/>
</dbReference>
<evidence type="ECO:0000313" key="3">
    <source>
        <dbReference type="Proteomes" id="UP000199126"/>
    </source>
</evidence>
<evidence type="ECO:0000313" key="2">
    <source>
        <dbReference type="EMBL" id="SEP05272.1"/>
    </source>
</evidence>
<dbReference type="SUPFAM" id="SSF89155">
    <property type="entry name" value="TorD-like"/>
    <property type="match status" value="1"/>
</dbReference>
<gene>
    <name evidence="2" type="ORF">SAMN04487948_11224</name>
</gene>
<dbReference type="Pfam" id="PF02613">
    <property type="entry name" value="Nitrate_red_del"/>
    <property type="match status" value="1"/>
</dbReference>
<dbReference type="Gene3D" id="1.10.3480.10">
    <property type="entry name" value="TorD-like"/>
    <property type="match status" value="1"/>
</dbReference>
<reference evidence="3" key="1">
    <citation type="submission" date="2016-10" db="EMBL/GenBank/DDBJ databases">
        <authorList>
            <person name="Varghese N."/>
            <person name="Submissions S."/>
        </authorList>
    </citation>
    <scope>NUCLEOTIDE SEQUENCE [LARGE SCALE GENOMIC DNA]</scope>
    <source>
        <strain evidence="3">CGMCC 1.10121</strain>
    </source>
</reference>
<dbReference type="InterPro" id="IPR050289">
    <property type="entry name" value="TorD/DmsD_chaperones"/>
</dbReference>
<proteinExistence type="predicted"/>
<dbReference type="InterPro" id="IPR020945">
    <property type="entry name" value="DMSO/NO3_reduct_chaperone"/>
</dbReference>
<dbReference type="PANTHER" id="PTHR34227">
    <property type="entry name" value="CHAPERONE PROTEIN YCDY"/>
    <property type="match status" value="1"/>
</dbReference>
<dbReference type="RefSeq" id="WP_089826385.1">
    <property type="nucleotide sequence ID" value="NZ_FODV01000012.1"/>
</dbReference>
<accession>A0A1H8UQ08</accession>
<dbReference type="EMBL" id="FODV01000012">
    <property type="protein sequence ID" value="SEP05272.1"/>
    <property type="molecule type" value="Genomic_DNA"/>
</dbReference>
<name>A0A1H8UQ08_9EURY</name>
<keyword evidence="3" id="KW-1185">Reference proteome</keyword>
<dbReference type="InterPro" id="IPR036411">
    <property type="entry name" value="TorD-like_sf"/>
</dbReference>
<protein>
    <submittedName>
        <fullName evidence="2">DMSO reductase family type II enzyme chaperone</fullName>
    </submittedName>
</protein>
<dbReference type="PANTHER" id="PTHR34227:SF1">
    <property type="entry name" value="DIMETHYL SULFOXIDE REDUCTASE CHAPERONE-RELATED"/>
    <property type="match status" value="1"/>
</dbReference>
<sequence length="232" mass="25756">MSPHTTPDSSRGPDDVDRTAAARGGVYALLARVFRDPDEEFYDALTDGTLDATLTSLLDDSALDVATPTLSTTDDYDTLCARYNDLFVVGFSEVVDPMDGTMSSQGPAVPLYESDYRPNVSWNDVNLDLARAYEYFGVNVDQTDRDNHDHLRLELEFVGYLCRQAAVGHTDLHRARLDFLDRHLRVLAPGVEKRLESEPGTGIYGEFASFLDRFSRADVDDLAERFDGGETG</sequence>